<dbReference type="AlphaFoldDB" id="A0A1X6MMJ2"/>
<evidence type="ECO:0000313" key="2">
    <source>
        <dbReference type="EMBL" id="OSX57651.1"/>
    </source>
</evidence>
<dbReference type="OrthoDB" id="5599163at2759"/>
<dbReference type="Proteomes" id="UP000194127">
    <property type="component" value="Unassembled WGS sequence"/>
</dbReference>
<protein>
    <submittedName>
        <fullName evidence="2">Uncharacterized protein</fullName>
    </submittedName>
</protein>
<accession>A0A1X6MMJ2</accession>
<sequence>PNPTSAPVKRYKPVDRKVRPVPSYMPNPSAQTFKPIPSPELEPLPLEPPSLANFEPSERLTRERLQIILETVPSGFLNAREIDLLVFVLKERQFALAFTDAERGTFSPRYFPDYEIPTIEHVPWQLPPNRVPRAIEDDV</sequence>
<dbReference type="EMBL" id="KZ110607">
    <property type="protein sequence ID" value="OSX57651.1"/>
    <property type="molecule type" value="Genomic_DNA"/>
</dbReference>
<feature type="compositionally biased region" description="Pro residues" evidence="1">
    <location>
        <begin position="36"/>
        <end position="48"/>
    </location>
</feature>
<feature type="region of interest" description="Disordered" evidence="1">
    <location>
        <begin position="1"/>
        <end position="48"/>
    </location>
</feature>
<evidence type="ECO:0000256" key="1">
    <source>
        <dbReference type="SAM" id="MobiDB-lite"/>
    </source>
</evidence>
<organism evidence="2 3">
    <name type="scientific">Postia placenta MAD-698-R-SB12</name>
    <dbReference type="NCBI Taxonomy" id="670580"/>
    <lineage>
        <taxon>Eukaryota</taxon>
        <taxon>Fungi</taxon>
        <taxon>Dikarya</taxon>
        <taxon>Basidiomycota</taxon>
        <taxon>Agaricomycotina</taxon>
        <taxon>Agaricomycetes</taxon>
        <taxon>Polyporales</taxon>
        <taxon>Adustoporiaceae</taxon>
        <taxon>Rhodonia</taxon>
    </lineage>
</organism>
<dbReference type="RefSeq" id="XP_024334445.1">
    <property type="nucleotide sequence ID" value="XM_024483551.1"/>
</dbReference>
<gene>
    <name evidence="2" type="ORF">POSPLADRAFT_1125063</name>
</gene>
<feature type="non-terminal residue" evidence="2">
    <location>
        <position position="139"/>
    </location>
</feature>
<proteinExistence type="predicted"/>
<reference evidence="2 3" key="1">
    <citation type="submission" date="2017-04" db="EMBL/GenBank/DDBJ databases">
        <title>Genome Sequence of the Model Brown-Rot Fungus Postia placenta SB12.</title>
        <authorList>
            <consortium name="DOE Joint Genome Institute"/>
            <person name="Gaskell J."/>
            <person name="Kersten P."/>
            <person name="Larrondo L.F."/>
            <person name="Canessa P."/>
            <person name="Martinez D."/>
            <person name="Hibbett D."/>
            <person name="Schmoll M."/>
            <person name="Kubicek C.P."/>
            <person name="Martinez A.T."/>
            <person name="Yadav J."/>
            <person name="Master E."/>
            <person name="Magnuson J.K."/>
            <person name="James T."/>
            <person name="Yaver D."/>
            <person name="Berka R."/>
            <person name="Labutti K."/>
            <person name="Lipzen A."/>
            <person name="Aerts A."/>
            <person name="Barry K."/>
            <person name="Henrissat B."/>
            <person name="Blanchette R."/>
            <person name="Grigoriev I."/>
            <person name="Cullen D."/>
        </authorList>
    </citation>
    <scope>NUCLEOTIDE SEQUENCE [LARGE SCALE GENOMIC DNA]</scope>
    <source>
        <strain evidence="2 3">MAD-698-R-SB12</strain>
    </source>
</reference>
<keyword evidence="3" id="KW-1185">Reference proteome</keyword>
<name>A0A1X6MMJ2_9APHY</name>
<feature type="non-terminal residue" evidence="2">
    <location>
        <position position="1"/>
    </location>
</feature>
<evidence type="ECO:0000313" key="3">
    <source>
        <dbReference type="Proteomes" id="UP000194127"/>
    </source>
</evidence>
<dbReference type="GeneID" id="36328500"/>